<keyword evidence="1" id="KW-0732">Signal</keyword>
<organism evidence="2 3">
    <name type="scientific">Porphyromonas gingivalis</name>
    <name type="common">Bacteroides gingivalis</name>
    <dbReference type="NCBI Taxonomy" id="837"/>
    <lineage>
        <taxon>Bacteria</taxon>
        <taxon>Pseudomonadati</taxon>
        <taxon>Bacteroidota</taxon>
        <taxon>Bacteroidia</taxon>
        <taxon>Bacteroidales</taxon>
        <taxon>Porphyromonadaceae</taxon>
        <taxon>Porphyromonas</taxon>
    </lineage>
</organism>
<protein>
    <submittedName>
        <fullName evidence="2">C25 family cysteine peptidase</fullName>
    </submittedName>
</protein>
<feature type="signal peptide" evidence="1">
    <location>
        <begin position="1"/>
        <end position="21"/>
    </location>
</feature>
<accession>A0AAE9XCB5</accession>
<sequence length="896" mass="99673">MKRIILLLSTLCFFVSPYVQAQNEGSDAYYQQMFELIRSDFERDMLLPQVTSVTLPSGPLSVVKRMELQAKTNQTAEYVMIVVDKLTYDNVKSYIERYATDINNVTQKKITLYTVQNASHIDVKNLLVQNSPNLWGAVFIGDIPTARYEGLHFETGVYASWPCDLYYMDLNGNWIDTDNNNIFDIHDGNVVLGKNVEPEIFVGRISTKNIETGYAKLRKYFDKNHLFWSNINRFNGKYALGYIDCSWSSSSDLLTSASNIFAPGNIKSDYVICGVNPEFGSTDYLNKINNQKYDFATLACHSGPSGHTMTGGGISSQTIINRDIRSTFFNLFCCSACDWERSSASMPYLGGAYVYGDKSGTLSLVGSTKTGSMLFFNNFNPRLGQGKSIGESLKEWWHQTCGAEHSNWEVSWFYGLTIVGDPLIFIPQKYDLMIKDNPEDIGIEPNLSTQINWNSPDIWVRNQNDDVLDEHQQPIYKPNGEPNYVYVRIRNNSKYTSAPDAALRVSARGDNSFSVQTPIGTIPAFSSKVLKFPWVVAAPLSDVSVKPTYTLSARINSVEDVLTFSTPNSPGSTADHILNNNNLARKRVAVLNIAPAYQGVSGYGVRISFDSLPGTSNYSIEFVEELTEVYGSPTAEAEVTLNLGDRLQEAWQQSGEEAMGISSYRSGSDILQINQSYAELKNISVNDNTGLDLTLHFNFLTKKLTNDNRYVYHVRIRDNATNKIVDGQTIVINKENSFDVRSAITVSENENPILMAEEITIPASYNWYDGSMNLLAADTLVIDANQNNGEYILEVTAKESGFKDYSHVSVIPTDQIASISPNPATNLITITFSKVMQQGAKIGIVSAQGVNMETIVFGQECSSFTKDISGYPASSYTVTLWDAGGKKVGSKIFVKQ</sequence>
<evidence type="ECO:0000256" key="1">
    <source>
        <dbReference type="SAM" id="SignalP"/>
    </source>
</evidence>
<gene>
    <name evidence="2" type="ORF">NY149_07700</name>
</gene>
<evidence type="ECO:0000313" key="2">
    <source>
        <dbReference type="EMBL" id="WCF98392.1"/>
    </source>
</evidence>
<proteinExistence type="predicted"/>
<dbReference type="RefSeq" id="WP_013816361.1">
    <property type="nucleotide sequence ID" value="NZ_CP024601.1"/>
</dbReference>
<name>A0AAE9XCB5_PORGN</name>
<dbReference type="AlphaFoldDB" id="A0AAE9XCB5"/>
<feature type="chain" id="PRO_5042069280" evidence="1">
    <location>
        <begin position="22"/>
        <end position="896"/>
    </location>
</feature>
<reference evidence="2" key="1">
    <citation type="submission" date="2023-01" db="EMBL/GenBank/DDBJ databases">
        <title>Phages are important unrecognized players in the ecology of the oral pathogen Porphyromonas gingivalis.</title>
        <authorList>
            <person name="Matrishin C.B."/>
            <person name="Kauffman K.M."/>
        </authorList>
    </citation>
    <scope>NUCLEOTIDE SEQUENCE</scope>
    <source>
        <strain evidence="2">HG1691old</strain>
    </source>
</reference>
<dbReference type="EMBL" id="CP116613">
    <property type="protein sequence ID" value="WCF98392.1"/>
    <property type="molecule type" value="Genomic_DNA"/>
</dbReference>
<dbReference type="Proteomes" id="UP001179540">
    <property type="component" value="Chromosome"/>
</dbReference>
<evidence type="ECO:0000313" key="3">
    <source>
        <dbReference type="Proteomes" id="UP001179540"/>
    </source>
</evidence>